<evidence type="ECO:0000313" key="5">
    <source>
        <dbReference type="Proteomes" id="UP001652582"/>
    </source>
</evidence>
<dbReference type="PROSITE" id="PS01199">
    <property type="entry name" value="RIBOSOMAL_L1"/>
    <property type="match status" value="1"/>
</dbReference>
<dbReference type="RefSeq" id="XP_023947238.1">
    <property type="nucleotide sequence ID" value="XM_024091470.2"/>
</dbReference>
<dbReference type="GO" id="GO:1990904">
    <property type="term" value="C:ribonucleoprotein complex"/>
    <property type="evidence" value="ECO:0007669"/>
    <property type="project" value="UniProtKB-KW"/>
</dbReference>
<dbReference type="KEGG" id="bany:112052414"/>
<evidence type="ECO:0000256" key="2">
    <source>
        <dbReference type="ARBA" id="ARBA00022980"/>
    </source>
</evidence>
<evidence type="ECO:0000256" key="1">
    <source>
        <dbReference type="ARBA" id="ARBA00010531"/>
    </source>
</evidence>
<comment type="similarity">
    <text evidence="1 4">Belongs to the universal ribosomal protein uL1 family.</text>
</comment>
<dbReference type="Proteomes" id="UP001652582">
    <property type="component" value="Chromosome 24"/>
</dbReference>
<dbReference type="GO" id="GO:0005840">
    <property type="term" value="C:ribosome"/>
    <property type="evidence" value="ECO:0007669"/>
    <property type="project" value="UniProtKB-KW"/>
</dbReference>
<dbReference type="InterPro" id="IPR028364">
    <property type="entry name" value="Ribosomal_uL1/biogenesis"/>
</dbReference>
<reference evidence="6" key="1">
    <citation type="submission" date="2025-08" db="UniProtKB">
        <authorList>
            <consortium name="RefSeq"/>
        </authorList>
    </citation>
    <scope>IDENTIFICATION</scope>
</reference>
<dbReference type="FunFam" id="3.40.50.790:FF:000002">
    <property type="entry name" value="Ribosomal protein"/>
    <property type="match status" value="1"/>
</dbReference>
<name>A0A6J1NQT8_BICAN</name>
<dbReference type="GO" id="GO:0003723">
    <property type="term" value="F:RNA binding"/>
    <property type="evidence" value="ECO:0007669"/>
    <property type="project" value="InterPro"/>
</dbReference>
<dbReference type="CDD" id="cd00403">
    <property type="entry name" value="Ribosomal_L1"/>
    <property type="match status" value="1"/>
</dbReference>
<evidence type="ECO:0000256" key="4">
    <source>
        <dbReference type="RuleBase" id="RU000659"/>
    </source>
</evidence>
<dbReference type="PANTHER" id="PTHR23105">
    <property type="entry name" value="RIBOSOMAL PROTEIN L7AE FAMILY MEMBER"/>
    <property type="match status" value="1"/>
</dbReference>
<evidence type="ECO:0000256" key="3">
    <source>
        <dbReference type="ARBA" id="ARBA00023274"/>
    </source>
</evidence>
<gene>
    <name evidence="6" type="primary">LOC112052414</name>
</gene>
<dbReference type="InterPro" id="IPR023674">
    <property type="entry name" value="Ribosomal_uL1-like"/>
</dbReference>
<dbReference type="InterPro" id="IPR023673">
    <property type="entry name" value="Ribosomal_uL1_CS"/>
</dbReference>
<dbReference type="GeneID" id="112052414"/>
<proteinExistence type="inferred from homology"/>
<keyword evidence="3 4" id="KW-0687">Ribonucleoprotein</keyword>
<dbReference type="InterPro" id="IPR050257">
    <property type="entry name" value="eL8/uL1-like"/>
</dbReference>
<dbReference type="SUPFAM" id="SSF56808">
    <property type="entry name" value="Ribosomal protein L1"/>
    <property type="match status" value="1"/>
</dbReference>
<dbReference type="OrthoDB" id="2449818at2759"/>
<dbReference type="Gene3D" id="3.40.50.790">
    <property type="match status" value="1"/>
</dbReference>
<organism evidence="5 6">
    <name type="scientific">Bicyclus anynana</name>
    <name type="common">Squinting bush brown butterfly</name>
    <dbReference type="NCBI Taxonomy" id="110368"/>
    <lineage>
        <taxon>Eukaryota</taxon>
        <taxon>Metazoa</taxon>
        <taxon>Ecdysozoa</taxon>
        <taxon>Arthropoda</taxon>
        <taxon>Hexapoda</taxon>
        <taxon>Insecta</taxon>
        <taxon>Pterygota</taxon>
        <taxon>Neoptera</taxon>
        <taxon>Endopterygota</taxon>
        <taxon>Lepidoptera</taxon>
        <taxon>Glossata</taxon>
        <taxon>Ditrysia</taxon>
        <taxon>Papilionoidea</taxon>
        <taxon>Nymphalidae</taxon>
        <taxon>Satyrinae</taxon>
        <taxon>Satyrini</taxon>
        <taxon>Mycalesina</taxon>
        <taxon>Bicyclus</taxon>
    </lineage>
</organism>
<evidence type="ECO:0000313" key="6">
    <source>
        <dbReference type="RefSeq" id="XP_023947238.1"/>
    </source>
</evidence>
<keyword evidence="5" id="KW-1185">Reference proteome</keyword>
<accession>A0A6J1NQT8</accession>
<sequence>MSTFVSQERLTQAIDAVVREAGERNPGGDPEKVEMQIVLKTPDVLDKRPLKVCVLGDQQHCEEARGLDVPCMDVEALEKLNKSCKLVKKLAKKYDAFLASESIIKQIPRLLGPGLNKAGKFPSPLSHQESLSQKIEEMNAGVKCEPQRELRVSLLVGRSDMDADELTRSMCESVVNLQALLKRECRDVRPLQMQAQSGTPQRLY</sequence>
<dbReference type="InterPro" id="IPR016095">
    <property type="entry name" value="Ribosomal_uL1_3-a/b-sand"/>
</dbReference>
<protein>
    <recommendedName>
        <fullName evidence="4">Ribosomal protein</fullName>
    </recommendedName>
</protein>
<keyword evidence="2 4" id="KW-0689">Ribosomal protein</keyword>
<dbReference type="Pfam" id="PF00687">
    <property type="entry name" value="Ribosomal_L1"/>
    <property type="match status" value="1"/>
</dbReference>
<dbReference type="AlphaFoldDB" id="A0A6J1NQT8"/>